<evidence type="ECO:0000259" key="8">
    <source>
        <dbReference type="PROSITE" id="PS51372"/>
    </source>
</evidence>
<dbReference type="EMBL" id="CP066014">
    <property type="protein sequence ID" value="QQB62312.1"/>
    <property type="molecule type" value="Genomic_DNA"/>
</dbReference>
<dbReference type="GO" id="GO:0008982">
    <property type="term" value="F:protein-N(PI)-phosphohistidine-sugar phosphotransferase activity"/>
    <property type="evidence" value="ECO:0007669"/>
    <property type="project" value="InterPro"/>
</dbReference>
<feature type="domain" description="PTS EIIB type-2" evidence="7">
    <location>
        <begin position="398"/>
        <end position="488"/>
    </location>
</feature>
<dbReference type="GeneID" id="79021531"/>
<dbReference type="InterPro" id="IPR011608">
    <property type="entry name" value="PRD"/>
</dbReference>
<dbReference type="GO" id="GO:0009401">
    <property type="term" value="P:phosphoenolpyruvate-dependent sugar phosphotransferase system"/>
    <property type="evidence" value="ECO:0007669"/>
    <property type="project" value="InterPro"/>
</dbReference>
<keyword evidence="4" id="KW-0010">Activator</keyword>
<accession>A0A7T4F1M2</accession>
<dbReference type="PANTHER" id="PTHR30185:SF13">
    <property type="entry name" value="LICABCH OPERON REGULATOR-RELATED"/>
    <property type="match status" value="1"/>
</dbReference>
<evidence type="ECO:0000313" key="9">
    <source>
        <dbReference type="EMBL" id="QQB62312.1"/>
    </source>
</evidence>
<evidence type="ECO:0000256" key="3">
    <source>
        <dbReference type="ARBA" id="ARBA00023015"/>
    </source>
</evidence>
<sequence>MEITNRQKKIIGILLESKDTITCQEIAEIINVSDRTVLNEVNSINKKLSDGNRLTVAKGKGIKLNRNTTIYELHKLYNSEDENEILIKRFINTLLINNYFKQKKYSIDFIEELYISQNTLKKLIRDTREVLKRYQIDLIVNNKEGIFIKGRENNIRLCMSNILFSSSSDYEYFLDSINLFNIKEIDEIKRLTLKILNKYDLSLTGVAFNSFVIHILISIIRNQNEINYDKDLLKTMDKSVEKDIVRELMKTIKEKLNYDLSSDYYYLTKHLITSQKFSKDDDKLEADEFVNIIYNNIINRIKRDFSIDFSNDEILTGSLKIHLTTSINRYMLNSSINHIDLSEIKSQYPIAYDMGIVAAEEIHSVIKRDIDDTEILFLALHLGTAFNRVNNDGKESGSNILIVCGAGLSTARFLKYSLLEKFDKEIKNIDIISSSQYKDDMFDNYDLVLSSINNLINIEGSIKVNYILNNIEVNIVKNKLRYAKNLEHLKVFNNELFYKKSFESKKEVLDYLTTDLSNKNILNKKQIESIYDREKMGNTCLGNRIAIPHPLSYTAKEMKISVLINDKAIDWDNEEVFVVMLLLIPKDKIKDWDVLFKKMFKVFSSRKNVDKLINSNTLNEFKEVFMVEME</sequence>
<dbReference type="SUPFAM" id="SSF52794">
    <property type="entry name" value="PTS system IIB component-like"/>
    <property type="match status" value="1"/>
</dbReference>
<evidence type="ECO:0000256" key="1">
    <source>
        <dbReference type="ARBA" id="ARBA00022679"/>
    </source>
</evidence>
<evidence type="ECO:0000259" key="6">
    <source>
        <dbReference type="PROSITE" id="PS51094"/>
    </source>
</evidence>
<proteinExistence type="predicted"/>
<dbReference type="InterPro" id="IPR036095">
    <property type="entry name" value="PTS_EIIB-like_sf"/>
</dbReference>
<gene>
    <name evidence="9" type="ORF">I6H45_02230</name>
</gene>
<dbReference type="InterPro" id="IPR016152">
    <property type="entry name" value="PTrfase/Anion_transptr"/>
</dbReference>
<organism evidence="9 10">
    <name type="scientific">Anaerococcus vaginalis</name>
    <dbReference type="NCBI Taxonomy" id="33037"/>
    <lineage>
        <taxon>Bacteria</taxon>
        <taxon>Bacillati</taxon>
        <taxon>Bacillota</taxon>
        <taxon>Tissierellia</taxon>
        <taxon>Tissierellales</taxon>
        <taxon>Peptoniphilaceae</taxon>
        <taxon>Anaerococcus</taxon>
    </lineage>
</organism>
<evidence type="ECO:0000256" key="4">
    <source>
        <dbReference type="ARBA" id="ARBA00023159"/>
    </source>
</evidence>
<protein>
    <submittedName>
        <fullName evidence="9">Transcription antiterminator</fullName>
    </submittedName>
</protein>
<dbReference type="RefSeq" id="WP_004838233.1">
    <property type="nucleotide sequence ID" value="NZ_CP066014.1"/>
</dbReference>
<dbReference type="AlphaFoldDB" id="A0A7T4F1M2"/>
<feature type="domain" description="PRD" evidence="8">
    <location>
        <begin position="285"/>
        <end position="392"/>
    </location>
</feature>
<dbReference type="InterPro" id="IPR013196">
    <property type="entry name" value="HTH_11"/>
</dbReference>
<reference evidence="9 10" key="1">
    <citation type="submission" date="2020-12" db="EMBL/GenBank/DDBJ databases">
        <title>FDA dAtabase for Regulatory Grade micrObial Sequences (FDA-ARGOS): Supporting development and validation of Infectious Disease Dx tests.</title>
        <authorList>
            <person name="Sproer C."/>
            <person name="Gronow S."/>
            <person name="Severitt S."/>
            <person name="Schroder I."/>
            <person name="Tallon L."/>
            <person name="Sadzewicz L."/>
            <person name="Zhao X."/>
            <person name="Boylan J."/>
            <person name="Ott S."/>
            <person name="Bowen H."/>
            <person name="Vavikolanu K."/>
            <person name="Mehta A."/>
            <person name="Aluvathingal J."/>
            <person name="Nadendla S."/>
            <person name="Lowell S."/>
            <person name="Myers T."/>
            <person name="Yan Y."/>
            <person name="Sichtig H."/>
        </authorList>
    </citation>
    <scope>NUCLEOTIDE SEQUENCE [LARGE SCALE GENOMIC DNA]</scope>
    <source>
        <strain evidence="9 10">FDAARGOS_988</strain>
    </source>
</reference>
<dbReference type="PROSITE" id="PS51372">
    <property type="entry name" value="PRD_2"/>
    <property type="match status" value="1"/>
</dbReference>
<name>A0A7T4F1M2_9FIRM</name>
<dbReference type="Gene3D" id="1.10.1790.10">
    <property type="entry name" value="PRD domain"/>
    <property type="match status" value="2"/>
</dbReference>
<dbReference type="InterPro" id="IPR036634">
    <property type="entry name" value="PRD_sf"/>
</dbReference>
<dbReference type="GO" id="GO:0006355">
    <property type="term" value="P:regulation of DNA-templated transcription"/>
    <property type="evidence" value="ECO:0007669"/>
    <property type="project" value="InterPro"/>
</dbReference>
<dbReference type="SUPFAM" id="SSF63520">
    <property type="entry name" value="PTS-regulatory domain, PRD"/>
    <property type="match status" value="2"/>
</dbReference>
<dbReference type="Proteomes" id="UP000595276">
    <property type="component" value="Chromosome"/>
</dbReference>
<dbReference type="Gene3D" id="3.40.930.10">
    <property type="entry name" value="Mannitol-specific EII, Chain A"/>
    <property type="match status" value="1"/>
</dbReference>
<dbReference type="InterPro" id="IPR050661">
    <property type="entry name" value="BglG_antiterminators"/>
</dbReference>
<dbReference type="InterPro" id="IPR002178">
    <property type="entry name" value="PTS_EIIA_type-2_dom"/>
</dbReference>
<evidence type="ECO:0000313" key="10">
    <source>
        <dbReference type="Proteomes" id="UP000595276"/>
    </source>
</evidence>
<keyword evidence="2" id="KW-0677">Repeat</keyword>
<evidence type="ECO:0000259" key="7">
    <source>
        <dbReference type="PROSITE" id="PS51099"/>
    </source>
</evidence>
<dbReference type="PROSITE" id="PS51094">
    <property type="entry name" value="PTS_EIIA_TYPE_2"/>
    <property type="match status" value="1"/>
</dbReference>
<dbReference type="Pfam" id="PF08279">
    <property type="entry name" value="HTH_11"/>
    <property type="match status" value="1"/>
</dbReference>
<feature type="domain" description="PTS EIIA type-2" evidence="6">
    <location>
        <begin position="489"/>
        <end position="628"/>
    </location>
</feature>
<evidence type="ECO:0000256" key="5">
    <source>
        <dbReference type="ARBA" id="ARBA00023163"/>
    </source>
</evidence>
<dbReference type="InterPro" id="IPR013011">
    <property type="entry name" value="PTS_EIIB_2"/>
</dbReference>
<dbReference type="Pfam" id="PF00359">
    <property type="entry name" value="PTS_EIIA_2"/>
    <property type="match status" value="1"/>
</dbReference>
<dbReference type="InterPro" id="IPR036388">
    <property type="entry name" value="WH-like_DNA-bd_sf"/>
</dbReference>
<dbReference type="InterPro" id="IPR007737">
    <property type="entry name" value="Mga_HTH"/>
</dbReference>
<dbReference type="PROSITE" id="PS51099">
    <property type="entry name" value="PTS_EIIB_TYPE_2"/>
    <property type="match status" value="1"/>
</dbReference>
<keyword evidence="1" id="KW-0808">Transferase</keyword>
<dbReference type="CDD" id="cd05568">
    <property type="entry name" value="PTS_IIB_bgl_like"/>
    <property type="match status" value="1"/>
</dbReference>
<dbReference type="SUPFAM" id="SSF55804">
    <property type="entry name" value="Phoshotransferase/anion transport protein"/>
    <property type="match status" value="1"/>
</dbReference>
<keyword evidence="5" id="KW-0804">Transcription</keyword>
<dbReference type="Pfam" id="PF00874">
    <property type="entry name" value="PRD"/>
    <property type="match status" value="2"/>
</dbReference>
<evidence type="ECO:0000256" key="2">
    <source>
        <dbReference type="ARBA" id="ARBA00022737"/>
    </source>
</evidence>
<dbReference type="PANTHER" id="PTHR30185">
    <property type="entry name" value="CRYPTIC BETA-GLUCOSIDE BGL OPERON ANTITERMINATOR"/>
    <property type="match status" value="1"/>
</dbReference>
<dbReference type="Pfam" id="PF05043">
    <property type="entry name" value="Mga"/>
    <property type="match status" value="1"/>
</dbReference>
<dbReference type="KEGG" id="avg:I6H45_02230"/>
<dbReference type="Gene3D" id="1.10.10.10">
    <property type="entry name" value="Winged helix-like DNA-binding domain superfamily/Winged helix DNA-binding domain"/>
    <property type="match status" value="1"/>
</dbReference>
<keyword evidence="3" id="KW-0805">Transcription regulation</keyword>
<dbReference type="Gene3D" id="3.40.50.2300">
    <property type="match status" value="1"/>
</dbReference>